<sequence length="288" mass="33516">MNTEDFGISQGGNNVYRPYYVSSGFPYVSGQGVDQNTEIRKISMDKNWTELEYLDYFDFECKKKMFIELFRNAFIRYLCVFAVQPFETAKTILQCQYHVKPKQKEDAEEKNEFSENEKYDEFDENESIASSSKSDPPYFYEPDSFTISPNTSYDLKKSIVDREGYVLTPPSNYEIQFPWEINVQTTNVRSVIWALWDKEGFFGLWKAQNITFIHSILYSAIESWSSSFLSSAFSFPDFFPETIDSNYWIRSFFISLTSSVFTSLLLAPVDAAKTRYIGSPDSIIRNIT</sequence>
<evidence type="ECO:0000313" key="1">
    <source>
        <dbReference type="EMBL" id="KAG4305612.1"/>
    </source>
</evidence>
<evidence type="ECO:0000313" key="2">
    <source>
        <dbReference type="Proteomes" id="UP000768646"/>
    </source>
</evidence>
<comment type="caution">
    <text evidence="1">The sequence shown here is derived from an EMBL/GenBank/DDBJ whole genome shotgun (WGS) entry which is preliminary data.</text>
</comment>
<gene>
    <name evidence="1" type="ORF">PORY_001168</name>
</gene>
<reference evidence="1 2" key="1">
    <citation type="journal article" date="2021" name="Commun. Biol.">
        <title>Genomic insights into the host specific adaptation of the Pneumocystis genus.</title>
        <authorList>
            <person name="Cisse O.H."/>
            <person name="Ma L."/>
            <person name="Dekker J.P."/>
            <person name="Khil P.P."/>
            <person name="Youn J.-H."/>
            <person name="Brenchley J.M."/>
            <person name="Blair R."/>
            <person name="Pahar B."/>
            <person name="Chabe M."/>
            <person name="Van Rompay K.K.A."/>
            <person name="Keesler R."/>
            <person name="Sukura A."/>
            <person name="Hirsch V."/>
            <person name="Kutty G."/>
            <person name="Liu Y."/>
            <person name="Peng L."/>
            <person name="Chen J."/>
            <person name="Song J."/>
            <person name="Weissenbacher-Lang C."/>
            <person name="Xu J."/>
            <person name="Upham N.S."/>
            <person name="Stajich J.E."/>
            <person name="Cuomo C.A."/>
            <person name="Cushion M.T."/>
            <person name="Kovacs J.A."/>
        </authorList>
    </citation>
    <scope>NUCLEOTIDE SEQUENCE [LARGE SCALE GENOMIC DNA]</scope>
    <source>
        <strain evidence="1 2">RABM</strain>
    </source>
</reference>
<dbReference type="Proteomes" id="UP000768646">
    <property type="component" value="Unassembled WGS sequence"/>
</dbReference>
<proteinExistence type="predicted"/>
<organism evidence="1 2">
    <name type="scientific">Pneumocystis oryctolagi</name>
    <dbReference type="NCBI Taxonomy" id="42067"/>
    <lineage>
        <taxon>Eukaryota</taxon>
        <taxon>Fungi</taxon>
        <taxon>Dikarya</taxon>
        <taxon>Ascomycota</taxon>
        <taxon>Taphrinomycotina</taxon>
        <taxon>Pneumocystomycetes</taxon>
        <taxon>Pneumocystaceae</taxon>
        <taxon>Pneumocystis</taxon>
    </lineage>
</organism>
<name>A0ACB7CCX5_9ASCO</name>
<accession>A0ACB7CCX5</accession>
<dbReference type="EMBL" id="JABTEG010000003">
    <property type="protein sequence ID" value="KAG4305612.1"/>
    <property type="molecule type" value="Genomic_DNA"/>
</dbReference>
<protein>
    <submittedName>
        <fullName evidence="1">Uncharacterized protein</fullName>
    </submittedName>
</protein>
<keyword evidence="2" id="KW-1185">Reference proteome</keyword>